<dbReference type="RefSeq" id="WP_233151254.1">
    <property type="nucleotide sequence ID" value="NZ_JAELXS010000024.1"/>
</dbReference>
<proteinExistence type="predicted"/>
<protein>
    <submittedName>
        <fullName evidence="2">Uncharacterized protein</fullName>
    </submittedName>
</protein>
<gene>
    <name evidence="2" type="ORF">JAO74_18535</name>
</gene>
<comment type="caution">
    <text evidence="2">The sequence shown here is derived from an EMBL/GenBank/DDBJ whole genome shotgun (WGS) entry which is preliminary data.</text>
</comment>
<dbReference type="EMBL" id="JAELXS010000024">
    <property type="protein sequence ID" value="MBJ6123769.1"/>
    <property type="molecule type" value="Genomic_DNA"/>
</dbReference>
<keyword evidence="1" id="KW-0812">Transmembrane</keyword>
<sequence length="61" mass="6905">MVWHTFTEAENVAYYKNACEIDALRSSEAMGRSRQKFQNRAAGTIAIAVILLAITAIFVWR</sequence>
<keyword evidence="3" id="KW-1185">Reference proteome</keyword>
<evidence type="ECO:0000313" key="3">
    <source>
        <dbReference type="Proteomes" id="UP000640426"/>
    </source>
</evidence>
<dbReference type="Proteomes" id="UP000640426">
    <property type="component" value="Unassembled WGS sequence"/>
</dbReference>
<keyword evidence="1" id="KW-1133">Transmembrane helix</keyword>
<name>A0ABS0XUQ9_9SPHN</name>
<evidence type="ECO:0000313" key="2">
    <source>
        <dbReference type="EMBL" id="MBJ6123769.1"/>
    </source>
</evidence>
<organism evidence="2 3">
    <name type="scientific">Sphingomonas mollis</name>
    <dbReference type="NCBI Taxonomy" id="2795726"/>
    <lineage>
        <taxon>Bacteria</taxon>
        <taxon>Pseudomonadati</taxon>
        <taxon>Pseudomonadota</taxon>
        <taxon>Alphaproteobacteria</taxon>
        <taxon>Sphingomonadales</taxon>
        <taxon>Sphingomonadaceae</taxon>
        <taxon>Sphingomonas</taxon>
    </lineage>
</organism>
<keyword evidence="1" id="KW-0472">Membrane</keyword>
<feature type="transmembrane region" description="Helical" evidence="1">
    <location>
        <begin position="41"/>
        <end position="60"/>
    </location>
</feature>
<evidence type="ECO:0000256" key="1">
    <source>
        <dbReference type="SAM" id="Phobius"/>
    </source>
</evidence>
<accession>A0ABS0XUQ9</accession>
<reference evidence="3" key="1">
    <citation type="submission" date="2020-12" db="EMBL/GenBank/DDBJ databases">
        <title>Hymenobacter sp.</title>
        <authorList>
            <person name="Kim M.K."/>
        </authorList>
    </citation>
    <scope>NUCLEOTIDE SEQUENCE [LARGE SCALE GENOMIC DNA]</scope>
    <source>
        <strain evidence="3">BT553</strain>
    </source>
</reference>